<reference evidence="3 4" key="1">
    <citation type="submission" date="2016-10" db="EMBL/GenBank/DDBJ databases">
        <authorList>
            <person name="Varghese N."/>
            <person name="Submissions S."/>
        </authorList>
    </citation>
    <scope>NUCLEOTIDE SEQUENCE [LARGE SCALE GENOMIC DNA]</scope>
    <source>
        <strain evidence="3 4">DSM 2260</strain>
    </source>
</reference>
<evidence type="ECO:0000313" key="5">
    <source>
        <dbReference type="Proteomes" id="UP000321224"/>
    </source>
</evidence>
<reference evidence="2 5" key="2">
    <citation type="submission" date="2019-07" db="EMBL/GenBank/DDBJ databases">
        <title>Whole genome shotgun sequence of Myxococcus virescens NBRC 100334.</title>
        <authorList>
            <person name="Hosoyama A."/>
            <person name="Uohara A."/>
            <person name="Ohji S."/>
            <person name="Ichikawa N."/>
        </authorList>
    </citation>
    <scope>NUCLEOTIDE SEQUENCE [LARGE SCALE GENOMIC DNA]</scope>
    <source>
        <strain evidence="2 5">NBRC 100334</strain>
    </source>
</reference>
<proteinExistence type="predicted"/>
<accession>A0A511HJA8</accession>
<name>A0A511HJA8_9BACT</name>
<evidence type="ECO:0000313" key="4">
    <source>
        <dbReference type="Proteomes" id="UP000198717"/>
    </source>
</evidence>
<protein>
    <submittedName>
        <fullName evidence="2">Uncharacterized protein</fullName>
    </submittedName>
</protein>
<dbReference type="AlphaFoldDB" id="A0A511HJA8"/>
<dbReference type="Proteomes" id="UP000321224">
    <property type="component" value="Unassembled WGS sequence"/>
</dbReference>
<keyword evidence="1" id="KW-0812">Transmembrane</keyword>
<evidence type="ECO:0000313" key="2">
    <source>
        <dbReference type="EMBL" id="GEL73650.1"/>
    </source>
</evidence>
<evidence type="ECO:0000256" key="1">
    <source>
        <dbReference type="SAM" id="Phobius"/>
    </source>
</evidence>
<keyword evidence="4" id="KW-1185">Reference proteome</keyword>
<dbReference type="EMBL" id="BJVY01000036">
    <property type="protein sequence ID" value="GEL73650.1"/>
    <property type="molecule type" value="Genomic_DNA"/>
</dbReference>
<feature type="transmembrane region" description="Helical" evidence="1">
    <location>
        <begin position="124"/>
        <end position="151"/>
    </location>
</feature>
<evidence type="ECO:0000313" key="3">
    <source>
        <dbReference type="EMBL" id="SDE53499.1"/>
    </source>
</evidence>
<sequence>MALLAELCLVVDSREDPGPWARRALLVLESRATAAGVRTWMVERAVYGTLLLGATVAQHHATLGAAPLPQALAQVAGLTVSLVALLMGAELDSIAAREREQAEAEGREPVLVECSPRAAQLRALLPWLGLAGLALAFGWLGALGFCWRLAYPAWRRWYRVRRPLGLGAAP</sequence>
<dbReference type="EMBL" id="FNAJ01000008">
    <property type="protein sequence ID" value="SDE53499.1"/>
    <property type="molecule type" value="Genomic_DNA"/>
</dbReference>
<keyword evidence="1" id="KW-1133">Transmembrane helix</keyword>
<gene>
    <name evidence="2" type="ORF">MVI01_54340</name>
    <name evidence="3" type="ORF">SAMN04488504_10897</name>
</gene>
<dbReference type="RefSeq" id="WP_090491620.1">
    <property type="nucleotide sequence ID" value="NZ_BJVY01000036.1"/>
</dbReference>
<dbReference type="Proteomes" id="UP000198717">
    <property type="component" value="Unassembled WGS sequence"/>
</dbReference>
<comment type="caution">
    <text evidence="2">The sequence shown here is derived from an EMBL/GenBank/DDBJ whole genome shotgun (WGS) entry which is preliminary data.</text>
</comment>
<keyword evidence="1" id="KW-0472">Membrane</keyword>
<organism evidence="2 5">
    <name type="scientific">Myxococcus virescens</name>
    <dbReference type="NCBI Taxonomy" id="83456"/>
    <lineage>
        <taxon>Bacteria</taxon>
        <taxon>Pseudomonadati</taxon>
        <taxon>Myxococcota</taxon>
        <taxon>Myxococcia</taxon>
        <taxon>Myxococcales</taxon>
        <taxon>Cystobacterineae</taxon>
        <taxon>Myxococcaceae</taxon>
        <taxon>Myxococcus</taxon>
    </lineage>
</organism>